<dbReference type="InterPro" id="IPR036390">
    <property type="entry name" value="WH_DNA-bd_sf"/>
</dbReference>
<dbReference type="InterPro" id="IPR011008">
    <property type="entry name" value="Dimeric_a/b-barrel"/>
</dbReference>
<dbReference type="GO" id="GO:0043200">
    <property type="term" value="P:response to amino acid"/>
    <property type="evidence" value="ECO:0007669"/>
    <property type="project" value="TreeGrafter"/>
</dbReference>
<dbReference type="PANTHER" id="PTHR30154:SF34">
    <property type="entry name" value="TRANSCRIPTIONAL REGULATOR AZLB"/>
    <property type="match status" value="1"/>
</dbReference>
<keyword evidence="2" id="KW-0238">DNA-binding</keyword>
<reference evidence="5 6" key="1">
    <citation type="submission" date="2023-06" db="EMBL/GenBank/DDBJ databases">
        <authorList>
            <person name="Oyuntsetseg B."/>
            <person name="Kim S.B."/>
        </authorList>
    </citation>
    <scope>NUCLEOTIDE SEQUENCE [LARGE SCALE GENOMIC DNA]</scope>
    <source>
        <strain evidence="5 6">2-15</strain>
    </source>
</reference>
<dbReference type="RefSeq" id="WP_285965699.1">
    <property type="nucleotide sequence ID" value="NZ_CP127294.1"/>
</dbReference>
<dbReference type="Proteomes" id="UP001236014">
    <property type="component" value="Chromosome"/>
</dbReference>
<keyword evidence="1" id="KW-0805">Transcription regulation</keyword>
<dbReference type="AlphaFoldDB" id="A0A9Y2MTR9"/>
<evidence type="ECO:0000256" key="1">
    <source>
        <dbReference type="ARBA" id="ARBA00023015"/>
    </source>
</evidence>
<proteinExistence type="predicted"/>
<dbReference type="PANTHER" id="PTHR30154">
    <property type="entry name" value="LEUCINE-RESPONSIVE REGULATORY PROTEIN"/>
    <property type="match status" value="1"/>
</dbReference>
<protein>
    <submittedName>
        <fullName evidence="5">Lrp/AsnC family transcriptional regulator</fullName>
    </submittedName>
</protein>
<dbReference type="SMART" id="SM00344">
    <property type="entry name" value="HTH_ASNC"/>
    <property type="match status" value="1"/>
</dbReference>
<dbReference type="KEGG" id="acab:QRX50_25480"/>
<organism evidence="5 6">
    <name type="scientific">Amycolatopsis carbonis</name>
    <dbReference type="NCBI Taxonomy" id="715471"/>
    <lineage>
        <taxon>Bacteria</taxon>
        <taxon>Bacillati</taxon>
        <taxon>Actinomycetota</taxon>
        <taxon>Actinomycetes</taxon>
        <taxon>Pseudonocardiales</taxon>
        <taxon>Pseudonocardiaceae</taxon>
        <taxon>Amycolatopsis</taxon>
    </lineage>
</organism>
<dbReference type="GO" id="GO:0005829">
    <property type="term" value="C:cytosol"/>
    <property type="evidence" value="ECO:0007669"/>
    <property type="project" value="TreeGrafter"/>
</dbReference>
<dbReference type="PRINTS" id="PR00033">
    <property type="entry name" value="HTHASNC"/>
</dbReference>
<evidence type="ECO:0000313" key="6">
    <source>
        <dbReference type="Proteomes" id="UP001236014"/>
    </source>
</evidence>
<feature type="domain" description="HTH asnC-type" evidence="4">
    <location>
        <begin position="1"/>
        <end position="62"/>
    </location>
</feature>
<dbReference type="Pfam" id="PF13404">
    <property type="entry name" value="HTH_AsnC-type"/>
    <property type="match status" value="1"/>
</dbReference>
<dbReference type="InterPro" id="IPR000485">
    <property type="entry name" value="AsnC-type_HTH_dom"/>
</dbReference>
<keyword evidence="3" id="KW-0804">Transcription</keyword>
<evidence type="ECO:0000259" key="4">
    <source>
        <dbReference type="PROSITE" id="PS50956"/>
    </source>
</evidence>
<dbReference type="Gene3D" id="1.10.10.10">
    <property type="entry name" value="Winged helix-like DNA-binding domain superfamily/Winged helix DNA-binding domain"/>
    <property type="match status" value="1"/>
</dbReference>
<keyword evidence="6" id="KW-1185">Reference proteome</keyword>
<evidence type="ECO:0000256" key="2">
    <source>
        <dbReference type="ARBA" id="ARBA00023125"/>
    </source>
</evidence>
<evidence type="ECO:0000256" key="3">
    <source>
        <dbReference type="ARBA" id="ARBA00023163"/>
    </source>
</evidence>
<dbReference type="Gene3D" id="3.30.70.920">
    <property type="match status" value="1"/>
</dbReference>
<sequence>MDAIDRLLVRLLEEDARRTYNELSAQVRLSANTVADRVRRLRAAGVIRGFRADLDPAALGRGLTMVSDVRLREDVDRTHFERELHRVPQVVSGARMTGEYDYQLRLACLGPAEFETVVDRLKREHGVRELRSRLVLHELDVSATGLLDLA</sequence>
<dbReference type="EMBL" id="CP127294">
    <property type="protein sequence ID" value="WIX74922.1"/>
    <property type="molecule type" value="Genomic_DNA"/>
</dbReference>
<dbReference type="InterPro" id="IPR019887">
    <property type="entry name" value="Tscrpt_reg_AsnC/Lrp_C"/>
</dbReference>
<dbReference type="GO" id="GO:0043565">
    <property type="term" value="F:sequence-specific DNA binding"/>
    <property type="evidence" value="ECO:0007669"/>
    <property type="project" value="InterPro"/>
</dbReference>
<dbReference type="SUPFAM" id="SSF54909">
    <property type="entry name" value="Dimeric alpha+beta barrel"/>
    <property type="match status" value="1"/>
</dbReference>
<accession>A0A9Y2MTR9</accession>
<gene>
    <name evidence="5" type="ORF">QRX50_25480</name>
</gene>
<dbReference type="InterPro" id="IPR036388">
    <property type="entry name" value="WH-like_DNA-bd_sf"/>
</dbReference>
<dbReference type="InterPro" id="IPR019888">
    <property type="entry name" value="Tscrpt_reg_AsnC-like"/>
</dbReference>
<dbReference type="SUPFAM" id="SSF46785">
    <property type="entry name" value="Winged helix' DNA-binding domain"/>
    <property type="match status" value="1"/>
</dbReference>
<evidence type="ECO:0000313" key="5">
    <source>
        <dbReference type="EMBL" id="WIX74922.1"/>
    </source>
</evidence>
<dbReference type="PROSITE" id="PS50956">
    <property type="entry name" value="HTH_ASNC_2"/>
    <property type="match status" value="1"/>
</dbReference>
<dbReference type="Pfam" id="PF01037">
    <property type="entry name" value="AsnC_trans_reg"/>
    <property type="match status" value="1"/>
</dbReference>
<name>A0A9Y2MTR9_9PSEU</name>